<proteinExistence type="predicted"/>
<dbReference type="EMBL" id="CP064981">
    <property type="protein sequence ID" value="QQR93059.1"/>
    <property type="molecule type" value="Genomic_DNA"/>
</dbReference>
<feature type="coiled-coil region" evidence="1">
    <location>
        <begin position="77"/>
        <end position="104"/>
    </location>
</feature>
<dbReference type="InterPro" id="IPR002831">
    <property type="entry name" value="Tscrpt_reg_TrmB_N"/>
</dbReference>
<reference evidence="3" key="1">
    <citation type="submission" date="2020-11" db="EMBL/GenBank/DDBJ databases">
        <title>Connecting structure to function with the recovery of over 1000 high-quality activated sludge metagenome-assembled genomes encoding full-length rRNA genes using long-read sequencing.</title>
        <authorList>
            <person name="Singleton C.M."/>
            <person name="Petriglieri F."/>
            <person name="Kristensen J.M."/>
            <person name="Kirkegaard R.H."/>
            <person name="Michaelsen T.Y."/>
            <person name="Andersen M.H."/>
            <person name="Karst S.M."/>
            <person name="Dueholm M.S."/>
            <person name="Nielsen P.H."/>
            <person name="Albertsen M."/>
        </authorList>
    </citation>
    <scope>NUCLEOTIDE SEQUENCE</scope>
    <source>
        <strain evidence="3">Fred_18-Q3-R57-64_BAT3C.431</strain>
    </source>
</reference>
<keyword evidence="1" id="KW-0175">Coiled coil</keyword>
<sequence length="247" mass="28643">MDMGILGDIGLSKAEINVYVSLLELGASTSGPIIARTGMQNSVVHRALKRLIDRGLVAYVKRGKDRHYQAGDPANLVNYLEGKKKRLEDILPELKQKQSHAKEKNETEMFLGKRAIFSLLNNLIKDARTGEDYLSFSLIEPHNDEEVIRFYNQHNLRRRERKLAVKVLVNEKVRSIFESHYSRDLLKRANVRYTSFSFPQGIVMFRDNVIFLNWQDDPFAVKITNALMAKQFKHFFLDFYANEKDAY</sequence>
<name>A0A7T9DKM6_9ARCH</name>
<dbReference type="InterPro" id="IPR036390">
    <property type="entry name" value="WH_DNA-bd_sf"/>
</dbReference>
<evidence type="ECO:0000313" key="3">
    <source>
        <dbReference type="EMBL" id="QQR93059.1"/>
    </source>
</evidence>
<accession>A0A7T9DKM6</accession>
<dbReference type="PANTHER" id="PTHR34293:SF1">
    <property type="entry name" value="HTH-TYPE TRANSCRIPTIONAL REGULATOR TRMBL2"/>
    <property type="match status" value="1"/>
</dbReference>
<protein>
    <recommendedName>
        <fullName evidence="2">Transcription regulator TrmB N-terminal domain-containing protein</fullName>
    </recommendedName>
</protein>
<dbReference type="Proteomes" id="UP000596004">
    <property type="component" value="Chromosome"/>
</dbReference>
<evidence type="ECO:0000259" key="2">
    <source>
        <dbReference type="Pfam" id="PF01978"/>
    </source>
</evidence>
<dbReference type="SUPFAM" id="SSF46785">
    <property type="entry name" value="Winged helix' DNA-binding domain"/>
    <property type="match status" value="1"/>
</dbReference>
<gene>
    <name evidence="3" type="ORF">IPJ89_02345</name>
</gene>
<feature type="domain" description="Transcription regulator TrmB N-terminal" evidence="2">
    <location>
        <begin position="8"/>
        <end position="73"/>
    </location>
</feature>
<organism evidence="3">
    <name type="scientific">Candidatus Iainarchaeum sp</name>
    <dbReference type="NCBI Taxonomy" id="3101447"/>
    <lineage>
        <taxon>Archaea</taxon>
        <taxon>Candidatus Iainarchaeota</taxon>
        <taxon>Candidatus Iainarchaeia</taxon>
        <taxon>Candidatus Iainarchaeales</taxon>
        <taxon>Candidatus Iainarchaeaceae</taxon>
        <taxon>Candidatus Iainarchaeum</taxon>
    </lineage>
</organism>
<dbReference type="Pfam" id="PF01978">
    <property type="entry name" value="TrmB"/>
    <property type="match status" value="1"/>
</dbReference>
<evidence type="ECO:0000256" key="1">
    <source>
        <dbReference type="SAM" id="Coils"/>
    </source>
</evidence>
<dbReference type="InterPro" id="IPR051797">
    <property type="entry name" value="TrmB-like"/>
</dbReference>
<dbReference type="AlphaFoldDB" id="A0A7T9DKM6"/>
<dbReference type="InterPro" id="IPR036388">
    <property type="entry name" value="WH-like_DNA-bd_sf"/>
</dbReference>
<dbReference type="Gene3D" id="1.10.10.10">
    <property type="entry name" value="Winged helix-like DNA-binding domain superfamily/Winged helix DNA-binding domain"/>
    <property type="match status" value="1"/>
</dbReference>
<dbReference type="PANTHER" id="PTHR34293">
    <property type="entry name" value="HTH-TYPE TRANSCRIPTIONAL REGULATOR TRMBL2"/>
    <property type="match status" value="1"/>
</dbReference>